<keyword evidence="3" id="KW-0560">Oxidoreductase</keyword>
<sequence length="250" mass="25622">MSKQLEGKTAVVTGGTTGIGLGAAKRLAEEGAHVFLIGRRKEQVDAAVADIGAGATGVVGDVTSPGDLDRLYAAVKARGQGLDIVFANAGGGEFATLEQVTEKHFDDTFGLNVKALLFTVQKALPLLNEDASVILNASTAATRGAKAFGVYGASKAAVRALARTWATELAERKVRVNAISPGPIETPGITGLAPNEAAAKELKDEFAKSLPLGRMGRPEEVGNVVVFLASGASSFMTGGDVFVDGGLNQV</sequence>
<dbReference type="Pfam" id="PF13561">
    <property type="entry name" value="adh_short_C2"/>
    <property type="match status" value="1"/>
</dbReference>
<dbReference type="InterPro" id="IPR020904">
    <property type="entry name" value="Sc_DH/Rdtase_CS"/>
</dbReference>
<evidence type="ECO:0000313" key="5">
    <source>
        <dbReference type="EMBL" id="GIG16822.1"/>
    </source>
</evidence>
<dbReference type="GO" id="GO:0016491">
    <property type="term" value="F:oxidoreductase activity"/>
    <property type="evidence" value="ECO:0007669"/>
    <property type="project" value="UniProtKB-KW"/>
</dbReference>
<organism evidence="5 6">
    <name type="scientific">Catellatospora methionotrophica</name>
    <dbReference type="NCBI Taxonomy" id="121620"/>
    <lineage>
        <taxon>Bacteria</taxon>
        <taxon>Bacillati</taxon>
        <taxon>Actinomycetota</taxon>
        <taxon>Actinomycetes</taxon>
        <taxon>Micromonosporales</taxon>
        <taxon>Micromonosporaceae</taxon>
        <taxon>Catellatospora</taxon>
    </lineage>
</organism>
<dbReference type="InterPro" id="IPR036291">
    <property type="entry name" value="NAD(P)-bd_dom_sf"/>
</dbReference>
<evidence type="ECO:0000313" key="6">
    <source>
        <dbReference type="Proteomes" id="UP000660339"/>
    </source>
</evidence>
<protein>
    <submittedName>
        <fullName evidence="5">Oxidoreductase</fullName>
    </submittedName>
</protein>
<keyword evidence="2" id="KW-0058">Aromatic hydrocarbons catabolism</keyword>
<dbReference type="FunFam" id="3.40.50.720:FF:000084">
    <property type="entry name" value="Short-chain dehydrogenase reductase"/>
    <property type="match status" value="1"/>
</dbReference>
<dbReference type="SUPFAM" id="SSF51735">
    <property type="entry name" value="NAD(P)-binding Rossmann-fold domains"/>
    <property type="match status" value="1"/>
</dbReference>
<accession>A0A8J3LCY7</accession>
<dbReference type="PANTHER" id="PTHR43943">
    <property type="entry name" value="DEHYDROGENASE/REDUCTASE (SDR FAMILY) MEMBER 4"/>
    <property type="match status" value="1"/>
</dbReference>
<comment type="caution">
    <text evidence="5">The sequence shown here is derived from an EMBL/GenBank/DDBJ whole genome shotgun (WGS) entry which is preliminary data.</text>
</comment>
<dbReference type="Gene3D" id="3.40.50.720">
    <property type="entry name" value="NAD(P)-binding Rossmann-like Domain"/>
    <property type="match status" value="1"/>
</dbReference>
<dbReference type="RefSeq" id="WP_166379252.1">
    <property type="nucleotide sequence ID" value="NZ_BAAATT010000005.1"/>
</dbReference>
<name>A0A8J3LCY7_9ACTN</name>
<dbReference type="PRINTS" id="PR00081">
    <property type="entry name" value="GDHRDH"/>
</dbReference>
<dbReference type="InterPro" id="IPR002347">
    <property type="entry name" value="SDR_fam"/>
</dbReference>
<dbReference type="PROSITE" id="PS00061">
    <property type="entry name" value="ADH_SHORT"/>
    <property type="match status" value="1"/>
</dbReference>
<evidence type="ECO:0000256" key="1">
    <source>
        <dbReference type="ARBA" id="ARBA00006484"/>
    </source>
</evidence>
<evidence type="ECO:0000256" key="4">
    <source>
        <dbReference type="ARBA" id="ARBA00023027"/>
    </source>
</evidence>
<reference evidence="5" key="1">
    <citation type="submission" date="2021-01" db="EMBL/GenBank/DDBJ databases">
        <title>Whole genome shotgun sequence of Catellatospora methionotrophica NBRC 14553.</title>
        <authorList>
            <person name="Komaki H."/>
            <person name="Tamura T."/>
        </authorList>
    </citation>
    <scope>NUCLEOTIDE SEQUENCE</scope>
    <source>
        <strain evidence="5">NBRC 14553</strain>
    </source>
</reference>
<dbReference type="CDD" id="cd05233">
    <property type="entry name" value="SDR_c"/>
    <property type="match status" value="1"/>
</dbReference>
<proteinExistence type="inferred from homology"/>
<evidence type="ECO:0000256" key="3">
    <source>
        <dbReference type="ARBA" id="ARBA00023002"/>
    </source>
</evidence>
<keyword evidence="4" id="KW-0520">NAD</keyword>
<dbReference type="PANTHER" id="PTHR43943:SF17">
    <property type="entry name" value="3-PHENYLPROPIONATE-DIHYDRODIOL_CINNAMIC ACID-DIHYDRODIOL DEHYDROGENASE"/>
    <property type="match status" value="1"/>
</dbReference>
<dbReference type="EMBL" id="BONJ01000028">
    <property type="protein sequence ID" value="GIG16822.1"/>
    <property type="molecule type" value="Genomic_DNA"/>
</dbReference>
<gene>
    <name evidence="5" type="ORF">Cme02nite_51540</name>
</gene>
<keyword evidence="6" id="KW-1185">Reference proteome</keyword>
<comment type="similarity">
    <text evidence="1">Belongs to the short-chain dehydrogenases/reductases (SDR) family.</text>
</comment>
<dbReference type="AlphaFoldDB" id="A0A8J3LCY7"/>
<dbReference type="Proteomes" id="UP000660339">
    <property type="component" value="Unassembled WGS sequence"/>
</dbReference>
<evidence type="ECO:0000256" key="2">
    <source>
        <dbReference type="ARBA" id="ARBA00022797"/>
    </source>
</evidence>